<dbReference type="PROSITE" id="PS00108">
    <property type="entry name" value="PROTEIN_KINASE_ST"/>
    <property type="match status" value="1"/>
</dbReference>
<dbReference type="InterPro" id="IPR017441">
    <property type="entry name" value="Protein_kinase_ATP_BS"/>
</dbReference>
<evidence type="ECO:0000313" key="8">
    <source>
        <dbReference type="Proteomes" id="UP000799771"/>
    </source>
</evidence>
<evidence type="ECO:0000256" key="3">
    <source>
        <dbReference type="ARBA" id="ARBA00022840"/>
    </source>
</evidence>
<dbReference type="GeneID" id="54413378"/>
<dbReference type="PROSITE" id="PS50011">
    <property type="entry name" value="PROTEIN_KINASE_DOM"/>
    <property type="match status" value="1"/>
</dbReference>
<dbReference type="SUPFAM" id="SSF56112">
    <property type="entry name" value="Protein kinase-like (PK-like)"/>
    <property type="match status" value="1"/>
</dbReference>
<dbReference type="RefSeq" id="XP_033522742.1">
    <property type="nucleotide sequence ID" value="XM_033672946.1"/>
</dbReference>
<protein>
    <submittedName>
        <fullName evidence="7">Kinase-like protein</fullName>
    </submittedName>
</protein>
<dbReference type="OrthoDB" id="74764at2759"/>
<dbReference type="InterPro" id="IPR000719">
    <property type="entry name" value="Prot_kinase_dom"/>
</dbReference>
<dbReference type="PANTHER" id="PTHR24347">
    <property type="entry name" value="SERINE/THREONINE-PROTEIN KINASE"/>
    <property type="match status" value="1"/>
</dbReference>
<evidence type="ECO:0000259" key="6">
    <source>
        <dbReference type="PROSITE" id="PS50011"/>
    </source>
</evidence>
<evidence type="ECO:0000259" key="5">
    <source>
        <dbReference type="PROSITE" id="PS50006"/>
    </source>
</evidence>
<reference evidence="7" key="1">
    <citation type="journal article" date="2020" name="Stud. Mycol.">
        <title>101 Dothideomycetes genomes: a test case for predicting lifestyles and emergence of pathogens.</title>
        <authorList>
            <person name="Haridas S."/>
            <person name="Albert R."/>
            <person name="Binder M."/>
            <person name="Bloem J."/>
            <person name="Labutti K."/>
            <person name="Salamov A."/>
            <person name="Andreopoulos B."/>
            <person name="Baker S."/>
            <person name="Barry K."/>
            <person name="Bills G."/>
            <person name="Bluhm B."/>
            <person name="Cannon C."/>
            <person name="Castanera R."/>
            <person name="Culley D."/>
            <person name="Daum C."/>
            <person name="Ezra D."/>
            <person name="Gonzalez J."/>
            <person name="Henrissat B."/>
            <person name="Kuo A."/>
            <person name="Liang C."/>
            <person name="Lipzen A."/>
            <person name="Lutzoni F."/>
            <person name="Magnuson J."/>
            <person name="Mondo S."/>
            <person name="Nolan M."/>
            <person name="Ohm R."/>
            <person name="Pangilinan J."/>
            <person name="Park H.-J."/>
            <person name="Ramirez L."/>
            <person name="Alfaro M."/>
            <person name="Sun H."/>
            <person name="Tritt A."/>
            <person name="Yoshinaga Y."/>
            <person name="Zwiers L.-H."/>
            <person name="Turgeon B."/>
            <person name="Goodwin S."/>
            <person name="Spatafora J."/>
            <person name="Crous P."/>
            <person name="Grigoriev I."/>
        </authorList>
    </citation>
    <scope>NUCLEOTIDE SEQUENCE</scope>
    <source>
        <strain evidence="7">CBS 119687</strain>
    </source>
</reference>
<name>A0A6A6AAW5_9PLEO</name>
<proteinExistence type="inferred from homology"/>
<dbReference type="AlphaFoldDB" id="A0A6A6AAW5"/>
<comment type="similarity">
    <text evidence="1">Belongs to the protein kinase superfamily. CAMK Ser/Thr protein kinase family. CHEK2 subfamily.</text>
</comment>
<dbReference type="InterPro" id="IPR008984">
    <property type="entry name" value="SMAD_FHA_dom_sf"/>
</dbReference>
<keyword evidence="2 4" id="KW-0547">Nucleotide-binding</keyword>
<feature type="domain" description="Protein kinase" evidence="6">
    <location>
        <begin position="156"/>
        <end position="470"/>
    </location>
</feature>
<dbReference type="SUPFAM" id="SSF49879">
    <property type="entry name" value="SMAD/FHA domain"/>
    <property type="match status" value="1"/>
</dbReference>
<dbReference type="Gene3D" id="3.30.200.20">
    <property type="entry name" value="Phosphorylase Kinase, domain 1"/>
    <property type="match status" value="1"/>
</dbReference>
<dbReference type="InterPro" id="IPR011009">
    <property type="entry name" value="Kinase-like_dom_sf"/>
</dbReference>
<evidence type="ECO:0000313" key="7">
    <source>
        <dbReference type="EMBL" id="KAF2128353.1"/>
    </source>
</evidence>
<feature type="binding site" evidence="4">
    <location>
        <position position="185"/>
    </location>
    <ligand>
        <name>ATP</name>
        <dbReference type="ChEBI" id="CHEBI:30616"/>
    </ligand>
</feature>
<feature type="domain" description="FHA" evidence="5">
    <location>
        <begin position="33"/>
        <end position="93"/>
    </location>
</feature>
<dbReference type="SMART" id="SM00220">
    <property type="entry name" value="S_TKc"/>
    <property type="match status" value="1"/>
</dbReference>
<gene>
    <name evidence="7" type="ORF">P153DRAFT_432024</name>
</gene>
<evidence type="ECO:0000256" key="4">
    <source>
        <dbReference type="PROSITE-ProRule" id="PRU10141"/>
    </source>
</evidence>
<dbReference type="InterPro" id="IPR008271">
    <property type="entry name" value="Ser/Thr_kinase_AS"/>
</dbReference>
<dbReference type="GO" id="GO:0004672">
    <property type="term" value="F:protein kinase activity"/>
    <property type="evidence" value="ECO:0007669"/>
    <property type="project" value="InterPro"/>
</dbReference>
<dbReference type="GO" id="GO:0005524">
    <property type="term" value="F:ATP binding"/>
    <property type="evidence" value="ECO:0007669"/>
    <property type="project" value="UniProtKB-UniRule"/>
</dbReference>
<keyword evidence="3 4" id="KW-0067">ATP-binding</keyword>
<accession>A0A6A6AAW5</accession>
<keyword evidence="8" id="KW-1185">Reference proteome</keyword>
<dbReference type="EMBL" id="ML977508">
    <property type="protein sequence ID" value="KAF2128353.1"/>
    <property type="molecule type" value="Genomic_DNA"/>
</dbReference>
<dbReference type="Proteomes" id="UP000799771">
    <property type="component" value="Unassembled WGS sequence"/>
</dbReference>
<sequence>MAGERVAWFEVRAAGQDSYEIPDTIDIRGNEQFHLGRDPELCYRYYWSDITISRRHLRVHCILYEQDPIADIAPFVYATDLSVNGTHLKKHDSDHIGSPGMGILMGRNSTFLLDHGDELRLSESVTLVYYSDNPVQVTRLTRIQEQEKSLFASRYLITGRLLGEGGYGKVLIGVQQETQRQLACKMVRLDHLFSRLSGASLRQPSGERGREASDTWKRWPTRIANNFREFDILKDISHPNIATVQKVFWSQHTIYMFQELVTGGDLFSFIEYKGGRINSVCASVIIRQILIGVEYLHAQDIVHRDLKPDNILMTSLDDGARVVITDFGSARFLPNAKKSRDVQATKLQRMFSVAGTLEFAAPEIHRANPTIPAEQGYSKGVDMWSVGTITAAILSGENIFSSNARAEYRSVSRNAIMDHAARCDLSVLDSEYHPTWSSIKNDPKDFIKRLLVLEEEQRMTASQALAHPWFCRAVYAADFEALYERCIKDWHPRHKDHQLVEAISTTGIPDHKLQQESVSRFFSQSQPDPTHDILRSLSSSQCWRANTPLPSIRKDYEDTQFASQVIPSSYETSHDEVYDENQQQYDLVNQDSYEQQTYNASGAVPCEQQLYNSFLTDHEQLPDSSGQQIPVECPTTQLSFNTTEAPDKYSITQASEHDESYRSGESLNRAMNETFTQGDYYVHLPPPPESQASQFPAQVPEFSYGVKEGREECDVDQGQLTDESYQQTQFAEEFRRARTPVVEQDSILVCETPIRNSKKQARSLQDENLGYDQWFDQESEVRQADVESGVQECGKRRRLTHYHR</sequence>
<evidence type="ECO:0000256" key="2">
    <source>
        <dbReference type="ARBA" id="ARBA00022741"/>
    </source>
</evidence>
<dbReference type="Gene3D" id="1.10.510.10">
    <property type="entry name" value="Transferase(Phosphotransferase) domain 1"/>
    <property type="match status" value="1"/>
</dbReference>
<dbReference type="PROSITE" id="PS00107">
    <property type="entry name" value="PROTEIN_KINASE_ATP"/>
    <property type="match status" value="1"/>
</dbReference>
<dbReference type="Pfam" id="PF00069">
    <property type="entry name" value="Pkinase"/>
    <property type="match status" value="1"/>
</dbReference>
<keyword evidence="7" id="KW-0808">Transferase</keyword>
<evidence type="ECO:0000256" key="1">
    <source>
        <dbReference type="ARBA" id="ARBA00005575"/>
    </source>
</evidence>
<dbReference type="Gene3D" id="2.60.200.20">
    <property type="match status" value="1"/>
</dbReference>
<dbReference type="InterPro" id="IPR000253">
    <property type="entry name" value="FHA_dom"/>
</dbReference>
<dbReference type="PROSITE" id="PS50006">
    <property type="entry name" value="FHA_DOMAIN"/>
    <property type="match status" value="1"/>
</dbReference>
<keyword evidence="7" id="KW-0418">Kinase</keyword>
<organism evidence="7 8">
    <name type="scientific">Dothidotthia symphoricarpi CBS 119687</name>
    <dbReference type="NCBI Taxonomy" id="1392245"/>
    <lineage>
        <taxon>Eukaryota</taxon>
        <taxon>Fungi</taxon>
        <taxon>Dikarya</taxon>
        <taxon>Ascomycota</taxon>
        <taxon>Pezizomycotina</taxon>
        <taxon>Dothideomycetes</taxon>
        <taxon>Pleosporomycetidae</taxon>
        <taxon>Pleosporales</taxon>
        <taxon>Dothidotthiaceae</taxon>
        <taxon>Dothidotthia</taxon>
    </lineage>
</organism>